<gene>
    <name evidence="9" type="ORF">G2W53_006929</name>
</gene>
<protein>
    <submittedName>
        <fullName evidence="9">Transcription factor bHLH47</fullName>
    </submittedName>
</protein>
<evidence type="ECO:0000256" key="5">
    <source>
        <dbReference type="ARBA" id="ARBA00023242"/>
    </source>
</evidence>
<evidence type="ECO:0000256" key="1">
    <source>
        <dbReference type="ARBA" id="ARBA00004123"/>
    </source>
</evidence>
<dbReference type="InterPro" id="IPR036638">
    <property type="entry name" value="HLH_DNA-bd_sf"/>
</dbReference>
<keyword evidence="3" id="KW-0238">DNA-binding</keyword>
<name>A0A834X4Y8_9FABA</name>
<evidence type="ECO:0000313" key="10">
    <source>
        <dbReference type="Proteomes" id="UP000634136"/>
    </source>
</evidence>
<keyword evidence="5" id="KW-0539">Nucleus</keyword>
<sequence>MEIDNGFVDATRLGKFKEVKATAACPIDTCKRPLNQDPAAMVQEVDRLEETSKNRSCRGKKNQAKVPKRIHKAEREKMKREHLNDLFLDLANAIELNQQNNGKASILNEATRLLKDLLGQIESLKKENVSLLSESRYVSMEKNELEEENSALEVQIEKLQGEIEARVAQSKPDLNVPLPLEMEPPVQTSNFPGECVHLPTVDPTMQQGPPTVLVVPFRPHHLQPAFPTSNGAELNSKPTSVISKPHARYPTPADSWPSKLLGEQPTSG</sequence>
<evidence type="ECO:0000259" key="8">
    <source>
        <dbReference type="PROSITE" id="PS50888"/>
    </source>
</evidence>
<keyword evidence="10" id="KW-1185">Reference proteome</keyword>
<dbReference type="InterPro" id="IPR011598">
    <property type="entry name" value="bHLH_dom"/>
</dbReference>
<dbReference type="Gene3D" id="4.10.280.10">
    <property type="entry name" value="Helix-loop-helix DNA-binding domain"/>
    <property type="match status" value="1"/>
</dbReference>
<accession>A0A834X4Y8</accession>
<dbReference type="AlphaFoldDB" id="A0A834X4Y8"/>
<proteinExistence type="predicted"/>
<keyword evidence="2" id="KW-0805">Transcription regulation</keyword>
<feature type="domain" description="BHLH" evidence="8">
    <location>
        <begin position="67"/>
        <end position="117"/>
    </location>
</feature>
<dbReference type="Pfam" id="PF23177">
    <property type="entry name" value="bHLH_IRO3"/>
    <property type="match status" value="1"/>
</dbReference>
<dbReference type="EMBL" id="JAAIUW010000003">
    <property type="protein sequence ID" value="KAF7838447.1"/>
    <property type="molecule type" value="Genomic_DNA"/>
</dbReference>
<feature type="compositionally biased region" description="Polar residues" evidence="7">
    <location>
        <begin position="226"/>
        <end position="242"/>
    </location>
</feature>
<evidence type="ECO:0000256" key="6">
    <source>
        <dbReference type="SAM" id="Coils"/>
    </source>
</evidence>
<reference evidence="9" key="1">
    <citation type="submission" date="2020-09" db="EMBL/GenBank/DDBJ databases">
        <title>Genome-Enabled Discovery of Anthraquinone Biosynthesis in Senna tora.</title>
        <authorList>
            <person name="Kang S.-H."/>
            <person name="Pandey R.P."/>
            <person name="Lee C.-M."/>
            <person name="Sim J.-S."/>
            <person name="Jeong J.-T."/>
            <person name="Choi B.-S."/>
            <person name="Jung M."/>
            <person name="Ginzburg D."/>
            <person name="Zhao K."/>
            <person name="Won S.Y."/>
            <person name="Oh T.-J."/>
            <person name="Yu Y."/>
            <person name="Kim N.-H."/>
            <person name="Lee O.R."/>
            <person name="Lee T.-H."/>
            <person name="Bashyal P."/>
            <person name="Kim T.-S."/>
            <person name="Lee W.-H."/>
            <person name="Kawkins C."/>
            <person name="Kim C.-K."/>
            <person name="Kim J.S."/>
            <person name="Ahn B.O."/>
            <person name="Rhee S.Y."/>
            <person name="Sohng J.K."/>
        </authorList>
    </citation>
    <scope>NUCLEOTIDE SEQUENCE</scope>
    <source>
        <tissue evidence="9">Leaf</tissue>
    </source>
</reference>
<dbReference type="OrthoDB" id="1931098at2759"/>
<dbReference type="GO" id="GO:0003677">
    <property type="term" value="F:DNA binding"/>
    <property type="evidence" value="ECO:0007669"/>
    <property type="project" value="UniProtKB-KW"/>
</dbReference>
<dbReference type="PANTHER" id="PTHR47075:SF9">
    <property type="entry name" value="TRANSCRIPTION FACTOR BHLH47"/>
    <property type="match status" value="1"/>
</dbReference>
<organism evidence="9 10">
    <name type="scientific">Senna tora</name>
    <dbReference type="NCBI Taxonomy" id="362788"/>
    <lineage>
        <taxon>Eukaryota</taxon>
        <taxon>Viridiplantae</taxon>
        <taxon>Streptophyta</taxon>
        <taxon>Embryophyta</taxon>
        <taxon>Tracheophyta</taxon>
        <taxon>Spermatophyta</taxon>
        <taxon>Magnoliopsida</taxon>
        <taxon>eudicotyledons</taxon>
        <taxon>Gunneridae</taxon>
        <taxon>Pentapetalae</taxon>
        <taxon>rosids</taxon>
        <taxon>fabids</taxon>
        <taxon>Fabales</taxon>
        <taxon>Fabaceae</taxon>
        <taxon>Caesalpinioideae</taxon>
        <taxon>Cassia clade</taxon>
        <taxon>Senna</taxon>
    </lineage>
</organism>
<evidence type="ECO:0000256" key="3">
    <source>
        <dbReference type="ARBA" id="ARBA00023125"/>
    </source>
</evidence>
<feature type="coiled-coil region" evidence="6">
    <location>
        <begin position="107"/>
        <end position="169"/>
    </location>
</feature>
<evidence type="ECO:0000256" key="7">
    <source>
        <dbReference type="SAM" id="MobiDB-lite"/>
    </source>
</evidence>
<keyword evidence="6" id="KW-0175">Coiled coil</keyword>
<dbReference type="Proteomes" id="UP000634136">
    <property type="component" value="Unassembled WGS sequence"/>
</dbReference>
<dbReference type="PANTHER" id="PTHR47075">
    <property type="entry name" value="TRANSCRIPTION FACTOR BHLH47"/>
    <property type="match status" value="1"/>
</dbReference>
<dbReference type="SUPFAM" id="SSF47459">
    <property type="entry name" value="HLH, helix-loop-helix DNA-binding domain"/>
    <property type="match status" value="1"/>
</dbReference>
<comment type="subcellular location">
    <subcellularLocation>
        <location evidence="1">Nucleus</location>
    </subcellularLocation>
</comment>
<feature type="region of interest" description="Disordered" evidence="7">
    <location>
        <begin position="225"/>
        <end position="268"/>
    </location>
</feature>
<dbReference type="GO" id="GO:0005634">
    <property type="term" value="C:nucleus"/>
    <property type="evidence" value="ECO:0007669"/>
    <property type="project" value="UniProtKB-SubCell"/>
</dbReference>
<evidence type="ECO:0000256" key="2">
    <source>
        <dbReference type="ARBA" id="ARBA00023015"/>
    </source>
</evidence>
<dbReference type="PROSITE" id="PS50888">
    <property type="entry name" value="BHLH"/>
    <property type="match status" value="1"/>
</dbReference>
<evidence type="ECO:0000256" key="4">
    <source>
        <dbReference type="ARBA" id="ARBA00023163"/>
    </source>
</evidence>
<keyword evidence="4" id="KW-0804">Transcription</keyword>
<evidence type="ECO:0000313" key="9">
    <source>
        <dbReference type="EMBL" id="KAF7838447.1"/>
    </source>
</evidence>
<dbReference type="InterPro" id="IPR057075">
    <property type="entry name" value="bHLH_IRO3"/>
</dbReference>
<dbReference type="GO" id="GO:0046983">
    <property type="term" value="F:protein dimerization activity"/>
    <property type="evidence" value="ECO:0007669"/>
    <property type="project" value="InterPro"/>
</dbReference>
<comment type="caution">
    <text evidence="9">The sequence shown here is derived from an EMBL/GenBank/DDBJ whole genome shotgun (WGS) entry which is preliminary data.</text>
</comment>